<accession>A0A385SX52</accession>
<reference evidence="2" key="1">
    <citation type="submission" date="2018-09" db="EMBL/GenBank/DDBJ databases">
        <title>Chryseolinea sp. KIS68-18 isolated from soil.</title>
        <authorList>
            <person name="Weon H.-Y."/>
            <person name="Kwon S.-W."/>
            <person name="Lee S.A."/>
        </authorList>
    </citation>
    <scope>NUCLEOTIDE SEQUENCE [LARGE SCALE GENOMIC DNA]</scope>
    <source>
        <strain evidence="2">KIS68-18</strain>
    </source>
</reference>
<proteinExistence type="predicted"/>
<evidence type="ECO:0000313" key="2">
    <source>
        <dbReference type="Proteomes" id="UP000266183"/>
    </source>
</evidence>
<protein>
    <submittedName>
        <fullName evidence="1">Uncharacterized protein</fullName>
    </submittedName>
</protein>
<dbReference type="EMBL" id="CP032382">
    <property type="protein sequence ID" value="AYB34300.1"/>
    <property type="molecule type" value="Genomic_DNA"/>
</dbReference>
<organism evidence="1 2">
    <name type="scientific">Chryseolinea soli</name>
    <dbReference type="NCBI Taxonomy" id="2321403"/>
    <lineage>
        <taxon>Bacteria</taxon>
        <taxon>Pseudomonadati</taxon>
        <taxon>Bacteroidota</taxon>
        <taxon>Cytophagia</taxon>
        <taxon>Cytophagales</taxon>
        <taxon>Fulvivirgaceae</taxon>
        <taxon>Chryseolinea</taxon>
    </lineage>
</organism>
<sequence>MISTKKSKTDLSIQGPSISKKHKMVDYTLWIPYEKVIGSENVLSSYLDCVCEGIILVFREYQYESSIVTKIFSDIKRKVLNNPEYEYRKEDDPSPW</sequence>
<name>A0A385SX52_9BACT</name>
<evidence type="ECO:0000313" key="1">
    <source>
        <dbReference type="EMBL" id="AYB34300.1"/>
    </source>
</evidence>
<gene>
    <name evidence="1" type="ORF">D4L85_28630</name>
</gene>
<dbReference type="AlphaFoldDB" id="A0A385SX52"/>
<dbReference type="KEGG" id="chk:D4L85_28630"/>
<dbReference type="Proteomes" id="UP000266183">
    <property type="component" value="Chromosome"/>
</dbReference>
<keyword evidence="2" id="KW-1185">Reference proteome</keyword>